<organism evidence="1 2">
    <name type="scientific">Alkaliphilus pronyensis</name>
    <dbReference type="NCBI Taxonomy" id="1482732"/>
    <lineage>
        <taxon>Bacteria</taxon>
        <taxon>Bacillati</taxon>
        <taxon>Bacillota</taxon>
        <taxon>Clostridia</taxon>
        <taxon>Peptostreptococcales</taxon>
        <taxon>Natronincolaceae</taxon>
        <taxon>Alkaliphilus</taxon>
    </lineage>
</organism>
<proteinExistence type="predicted"/>
<keyword evidence="2" id="KW-1185">Reference proteome</keyword>
<reference evidence="1 2" key="1">
    <citation type="submission" date="2019-10" db="EMBL/GenBank/DDBJ databases">
        <title>Alkaliphilus serpentinus sp. nov. and Alkaliphilus pronyensis sp. nov., two novel anaerobic alkaliphilic species isolated from the serpentinized-hosted hydrothermal field of the Prony Bay (New Caledonia).</title>
        <authorList>
            <person name="Postec A."/>
        </authorList>
    </citation>
    <scope>NUCLEOTIDE SEQUENCE [LARGE SCALE GENOMIC DNA]</scope>
    <source>
        <strain evidence="1 2">LacV</strain>
    </source>
</reference>
<accession>A0A6I0F6F1</accession>
<evidence type="ECO:0000313" key="1">
    <source>
        <dbReference type="EMBL" id="KAB3531043.1"/>
    </source>
</evidence>
<dbReference type="RefSeq" id="WP_151862104.1">
    <property type="nucleotide sequence ID" value="NZ_WBZC01000061.1"/>
</dbReference>
<dbReference type="EMBL" id="WBZC01000061">
    <property type="protein sequence ID" value="KAB3531043.1"/>
    <property type="molecule type" value="Genomic_DNA"/>
</dbReference>
<gene>
    <name evidence="1" type="ORF">F8154_13280</name>
</gene>
<evidence type="ECO:0000313" key="2">
    <source>
        <dbReference type="Proteomes" id="UP000432715"/>
    </source>
</evidence>
<dbReference type="Proteomes" id="UP000432715">
    <property type="component" value="Unassembled WGS sequence"/>
</dbReference>
<comment type="caution">
    <text evidence="1">The sequence shown here is derived from an EMBL/GenBank/DDBJ whole genome shotgun (WGS) entry which is preliminary data.</text>
</comment>
<sequence>MSGVTSSGTITEGSLTWIINNRNMLRQCVRLGTEGYPQVISFLDNSEDDLKELLKLIKENGNQEEIEILVKKIRENAQKSFDTAEKLRELADEYDRSEKWDLLWYKNSVGDTDKITKIINEGLR</sequence>
<dbReference type="AlphaFoldDB" id="A0A6I0F6F1"/>
<name>A0A6I0F6F1_9FIRM</name>
<protein>
    <submittedName>
        <fullName evidence="1">Uncharacterized protein</fullName>
    </submittedName>
</protein>